<keyword evidence="3" id="KW-1185">Reference proteome</keyword>
<sequence>MRGAWHRQFQHWSQSAVSLYSILGNTRNKVATINYKVGIENGYFCPKNKRLRKITGGTILLNFFLFLRTLIEQKGVE</sequence>
<feature type="transmembrane region" description="Helical" evidence="1">
    <location>
        <begin position="54"/>
        <end position="71"/>
    </location>
</feature>
<proteinExistence type="predicted"/>
<reference evidence="3" key="1">
    <citation type="submission" date="2018-03" db="EMBL/GenBank/DDBJ databases">
        <authorList>
            <person name="Zecchin S."/>
        </authorList>
    </citation>
    <scope>NUCLEOTIDE SEQUENCE [LARGE SCALE GENOMIC DNA]</scope>
</reference>
<accession>A0A2U3QE79</accession>
<evidence type="ECO:0000256" key="1">
    <source>
        <dbReference type="SAM" id="Phobius"/>
    </source>
</evidence>
<dbReference type="EMBL" id="OUUY01000013">
    <property type="protein sequence ID" value="SPP99732.1"/>
    <property type="molecule type" value="Genomic_DNA"/>
</dbReference>
<evidence type="ECO:0000313" key="2">
    <source>
        <dbReference type="EMBL" id="SPP99732.1"/>
    </source>
</evidence>
<name>A0A2U3QE79_9BACT</name>
<keyword evidence="1" id="KW-0812">Transmembrane</keyword>
<keyword evidence="1" id="KW-0472">Membrane</keyword>
<organism evidence="2 3">
    <name type="scientific">Candidatus Sulfobium mesophilum</name>
    <dbReference type="NCBI Taxonomy" id="2016548"/>
    <lineage>
        <taxon>Bacteria</taxon>
        <taxon>Pseudomonadati</taxon>
        <taxon>Nitrospirota</taxon>
        <taxon>Nitrospiria</taxon>
        <taxon>Nitrospirales</taxon>
        <taxon>Nitrospiraceae</taxon>
        <taxon>Candidatus Sulfobium</taxon>
    </lineage>
</organism>
<protein>
    <submittedName>
        <fullName evidence="2">Uncharacterized protein</fullName>
    </submittedName>
</protein>
<gene>
    <name evidence="2" type="ORF">NBG4_110035</name>
</gene>
<evidence type="ECO:0000313" key="3">
    <source>
        <dbReference type="Proteomes" id="UP000245125"/>
    </source>
</evidence>
<dbReference type="Proteomes" id="UP000245125">
    <property type="component" value="Unassembled WGS sequence"/>
</dbReference>
<dbReference type="AlphaFoldDB" id="A0A2U3QE79"/>
<keyword evidence="1" id="KW-1133">Transmembrane helix</keyword>